<proteinExistence type="predicted"/>
<comment type="caution">
    <text evidence="1">The sequence shown here is derived from an EMBL/GenBank/DDBJ whole genome shotgun (WGS) entry which is preliminary data.</text>
</comment>
<sequence>MDMRTHGEALTARELVEFLDDQSTGEELLRRELEAARQRRIAADLAAAAAKGAPGQRQPWGGVRRVDPAVLVFGDLAEAAANSEEDHRRQHRLWVLWWADTASVALKAIAHDRIVRYSRIAPAGADSLRIGQVHCGIHTLWWGTGLCLPELPSVTALACALERLADQCGFTPGDAGQIRQAHEDVRASGAPGVDEATAYATAITRALRRVRF</sequence>
<evidence type="ECO:0000313" key="1">
    <source>
        <dbReference type="EMBL" id="MBA8927799.1"/>
    </source>
</evidence>
<reference evidence="1 2" key="1">
    <citation type="submission" date="2020-08" db="EMBL/GenBank/DDBJ databases">
        <title>Genomic Encyclopedia of Archaeal and Bacterial Type Strains, Phase II (KMG-II): from individual species to whole genera.</title>
        <authorList>
            <person name="Goeker M."/>
        </authorList>
    </citation>
    <scope>NUCLEOTIDE SEQUENCE [LARGE SCALE GENOMIC DNA]</scope>
    <source>
        <strain evidence="1 2">DSM 43850</strain>
    </source>
</reference>
<keyword evidence="2" id="KW-1185">Reference proteome</keyword>
<gene>
    <name evidence="1" type="ORF">BC739_005005</name>
</gene>
<dbReference type="Proteomes" id="UP000517916">
    <property type="component" value="Unassembled WGS sequence"/>
</dbReference>
<dbReference type="EMBL" id="JACJID010000003">
    <property type="protein sequence ID" value="MBA8927799.1"/>
    <property type="molecule type" value="Genomic_DNA"/>
</dbReference>
<protein>
    <submittedName>
        <fullName evidence="1">Uncharacterized protein</fullName>
    </submittedName>
</protein>
<organism evidence="1 2">
    <name type="scientific">Kutzneria viridogrisea</name>
    <dbReference type="NCBI Taxonomy" id="47990"/>
    <lineage>
        <taxon>Bacteria</taxon>
        <taxon>Bacillati</taxon>
        <taxon>Actinomycetota</taxon>
        <taxon>Actinomycetes</taxon>
        <taxon>Pseudonocardiales</taxon>
        <taxon>Pseudonocardiaceae</taxon>
        <taxon>Kutzneria</taxon>
    </lineage>
</organism>
<accession>A0ABR6BLM2</accession>
<name>A0ABR6BLM2_9PSEU</name>
<dbReference type="RefSeq" id="WP_025355074.1">
    <property type="nucleotide sequence ID" value="NZ_BAAABQ010000025.1"/>
</dbReference>
<evidence type="ECO:0000313" key="2">
    <source>
        <dbReference type="Proteomes" id="UP000517916"/>
    </source>
</evidence>